<comment type="caution">
    <text evidence="1">The sequence shown here is derived from an EMBL/GenBank/DDBJ whole genome shotgun (WGS) entry which is preliminary data.</text>
</comment>
<keyword evidence="2" id="KW-1185">Reference proteome</keyword>
<sequence>MLFYHISIDDSTIADEISNIIHDCYNDMQIPISKITDRDLHRQNICHHLTA</sequence>
<evidence type="ECO:0000313" key="2">
    <source>
        <dbReference type="Proteomes" id="UP000294752"/>
    </source>
</evidence>
<dbReference type="Proteomes" id="UP000294752">
    <property type="component" value="Unassembled WGS sequence"/>
</dbReference>
<name>A0A4R7CVP0_9SPHI</name>
<protein>
    <submittedName>
        <fullName evidence="1">Uncharacterized protein</fullName>
    </submittedName>
</protein>
<organism evidence="1 2">
    <name type="scientific">Sphingobacterium paludis</name>
    <dbReference type="NCBI Taxonomy" id="1476465"/>
    <lineage>
        <taxon>Bacteria</taxon>
        <taxon>Pseudomonadati</taxon>
        <taxon>Bacteroidota</taxon>
        <taxon>Sphingobacteriia</taxon>
        <taxon>Sphingobacteriales</taxon>
        <taxon>Sphingobacteriaceae</taxon>
        <taxon>Sphingobacterium</taxon>
    </lineage>
</organism>
<proteinExistence type="predicted"/>
<reference evidence="1 2" key="1">
    <citation type="submission" date="2019-03" db="EMBL/GenBank/DDBJ databases">
        <title>Genomic Encyclopedia of Type Strains, Phase III (KMG-III): the genomes of soil and plant-associated and newly described type strains.</title>
        <authorList>
            <person name="Whitman W."/>
        </authorList>
    </citation>
    <scope>NUCLEOTIDE SEQUENCE [LARGE SCALE GENOMIC DNA]</scope>
    <source>
        <strain evidence="1 2">CGMCC 1.12801</strain>
    </source>
</reference>
<evidence type="ECO:0000313" key="1">
    <source>
        <dbReference type="EMBL" id="TDS10306.1"/>
    </source>
</evidence>
<gene>
    <name evidence="1" type="ORF">B0I21_10971</name>
</gene>
<dbReference type="AlphaFoldDB" id="A0A4R7CVP0"/>
<accession>A0A4R7CVP0</accession>
<dbReference type="EMBL" id="SNZV01000009">
    <property type="protein sequence ID" value="TDS10306.1"/>
    <property type="molecule type" value="Genomic_DNA"/>
</dbReference>